<dbReference type="PANTHER" id="PTHR43547:SF10">
    <property type="entry name" value="SENSOR HISTIDINE KINASE DCUS"/>
    <property type="match status" value="1"/>
</dbReference>
<dbReference type="Gene3D" id="3.30.565.10">
    <property type="entry name" value="Histidine kinase-like ATPase, C-terminal domain"/>
    <property type="match status" value="1"/>
</dbReference>
<evidence type="ECO:0000256" key="5">
    <source>
        <dbReference type="ARBA" id="ARBA00022553"/>
    </source>
</evidence>
<gene>
    <name evidence="16" type="primary">dcuS</name>
    <name evidence="16" type="ORF">R4Z09_30215</name>
</gene>
<feature type="domain" description="Histidine kinase" evidence="15">
    <location>
        <begin position="335"/>
        <end position="527"/>
    </location>
</feature>
<keyword evidence="4" id="KW-1003">Cell membrane</keyword>
<dbReference type="SUPFAM" id="SSF103190">
    <property type="entry name" value="Sensory domain-like"/>
    <property type="match status" value="1"/>
</dbReference>
<evidence type="ECO:0000256" key="2">
    <source>
        <dbReference type="ARBA" id="ARBA00004651"/>
    </source>
</evidence>
<dbReference type="Pfam" id="PF00989">
    <property type="entry name" value="PAS"/>
    <property type="match status" value="1"/>
</dbReference>
<evidence type="ECO:0000259" key="15">
    <source>
        <dbReference type="PROSITE" id="PS50109"/>
    </source>
</evidence>
<dbReference type="Gene3D" id="3.30.450.20">
    <property type="entry name" value="PAS domain"/>
    <property type="match status" value="2"/>
</dbReference>
<accession>A0ABZ2CCY2</accession>
<keyword evidence="10" id="KW-0067">ATP-binding</keyword>
<name>A0ABZ2CCY2_9BACI</name>
<evidence type="ECO:0000256" key="12">
    <source>
        <dbReference type="ARBA" id="ARBA00023012"/>
    </source>
</evidence>
<evidence type="ECO:0000256" key="14">
    <source>
        <dbReference type="SAM" id="Phobius"/>
    </source>
</evidence>
<comment type="catalytic activity">
    <reaction evidence="1">
        <text>ATP + protein L-histidine = ADP + protein N-phospho-L-histidine.</text>
        <dbReference type="EC" id="2.7.13.3"/>
    </reaction>
</comment>
<protein>
    <recommendedName>
        <fullName evidence="3">histidine kinase</fullName>
        <ecNumber evidence="3">2.7.13.3</ecNumber>
    </recommendedName>
</protein>
<dbReference type="Pfam" id="PF02518">
    <property type="entry name" value="HATPase_c"/>
    <property type="match status" value="1"/>
</dbReference>
<dbReference type="InterPro" id="IPR016120">
    <property type="entry name" value="Sig_transdc_His_kin_SpoOB"/>
</dbReference>
<evidence type="ECO:0000313" key="17">
    <source>
        <dbReference type="Proteomes" id="UP001357223"/>
    </source>
</evidence>
<dbReference type="Pfam" id="PF14689">
    <property type="entry name" value="SPOB_a"/>
    <property type="match status" value="1"/>
</dbReference>
<evidence type="ECO:0000256" key="10">
    <source>
        <dbReference type="ARBA" id="ARBA00022840"/>
    </source>
</evidence>
<dbReference type="NCBIfam" id="NF008298">
    <property type="entry name" value="PRK11086.1"/>
    <property type="match status" value="1"/>
</dbReference>
<dbReference type="InterPro" id="IPR003594">
    <property type="entry name" value="HATPase_dom"/>
</dbReference>
<dbReference type="EMBL" id="CP137640">
    <property type="protein sequence ID" value="WVX81373.1"/>
    <property type="molecule type" value="Genomic_DNA"/>
</dbReference>
<keyword evidence="9 16" id="KW-0418">Kinase</keyword>
<evidence type="ECO:0000256" key="11">
    <source>
        <dbReference type="ARBA" id="ARBA00022989"/>
    </source>
</evidence>
<dbReference type="SUPFAM" id="SSF55890">
    <property type="entry name" value="Sporulation response regulatory protein Spo0B"/>
    <property type="match status" value="1"/>
</dbReference>
<evidence type="ECO:0000256" key="7">
    <source>
        <dbReference type="ARBA" id="ARBA00022692"/>
    </source>
</evidence>
<proteinExistence type="predicted"/>
<dbReference type="PRINTS" id="PR00344">
    <property type="entry name" value="BCTRLSENSOR"/>
</dbReference>
<dbReference type="InterPro" id="IPR013767">
    <property type="entry name" value="PAS_fold"/>
</dbReference>
<dbReference type="SMART" id="SM00387">
    <property type="entry name" value="HATPase_c"/>
    <property type="match status" value="1"/>
</dbReference>
<organism evidence="16 17">
    <name type="scientific">Niallia oryzisoli</name>
    <dbReference type="NCBI Taxonomy" id="1737571"/>
    <lineage>
        <taxon>Bacteria</taxon>
        <taxon>Bacillati</taxon>
        <taxon>Bacillota</taxon>
        <taxon>Bacilli</taxon>
        <taxon>Bacillales</taxon>
        <taxon>Bacillaceae</taxon>
        <taxon>Niallia</taxon>
    </lineage>
</organism>
<dbReference type="PROSITE" id="PS50109">
    <property type="entry name" value="HIS_KIN"/>
    <property type="match status" value="1"/>
</dbReference>
<keyword evidence="17" id="KW-1185">Reference proteome</keyword>
<evidence type="ECO:0000256" key="9">
    <source>
        <dbReference type="ARBA" id="ARBA00022777"/>
    </source>
</evidence>
<dbReference type="SUPFAM" id="SSF55874">
    <property type="entry name" value="ATPase domain of HSP90 chaperone/DNA topoisomerase II/histidine kinase"/>
    <property type="match status" value="1"/>
</dbReference>
<feature type="transmembrane region" description="Helical" evidence="14">
    <location>
        <begin position="12"/>
        <end position="36"/>
    </location>
</feature>
<evidence type="ECO:0000256" key="13">
    <source>
        <dbReference type="ARBA" id="ARBA00023136"/>
    </source>
</evidence>
<dbReference type="SUPFAM" id="SSF55785">
    <property type="entry name" value="PYP-like sensor domain (PAS domain)"/>
    <property type="match status" value="1"/>
</dbReference>
<dbReference type="InterPro" id="IPR039506">
    <property type="entry name" value="SPOB_a"/>
</dbReference>
<evidence type="ECO:0000313" key="16">
    <source>
        <dbReference type="EMBL" id="WVX81373.1"/>
    </source>
</evidence>
<dbReference type="GO" id="GO:0004673">
    <property type="term" value="F:protein histidine kinase activity"/>
    <property type="evidence" value="ECO:0007669"/>
    <property type="project" value="UniProtKB-EC"/>
</dbReference>
<dbReference type="Pfam" id="PF17203">
    <property type="entry name" value="sCache_3_2"/>
    <property type="match status" value="1"/>
</dbReference>
<dbReference type="Gene3D" id="1.10.287.130">
    <property type="match status" value="1"/>
</dbReference>
<keyword evidence="6 16" id="KW-0808">Transferase</keyword>
<evidence type="ECO:0000256" key="3">
    <source>
        <dbReference type="ARBA" id="ARBA00012438"/>
    </source>
</evidence>
<evidence type="ECO:0000256" key="8">
    <source>
        <dbReference type="ARBA" id="ARBA00022741"/>
    </source>
</evidence>
<dbReference type="RefSeq" id="WP_338450301.1">
    <property type="nucleotide sequence ID" value="NZ_CP137640.1"/>
</dbReference>
<dbReference type="InterPro" id="IPR004358">
    <property type="entry name" value="Sig_transdc_His_kin-like_C"/>
</dbReference>
<keyword evidence="8" id="KW-0547">Nucleotide-binding</keyword>
<keyword evidence="11 14" id="KW-1133">Transmembrane helix</keyword>
<reference evidence="16 17" key="1">
    <citation type="submission" date="2023-10" db="EMBL/GenBank/DDBJ databases">
        <title>Niallia locisalis sp.nov. isolated from a salt pond sample.</title>
        <authorList>
            <person name="Li X.-J."/>
            <person name="Dong L."/>
        </authorList>
    </citation>
    <scope>NUCLEOTIDE SEQUENCE [LARGE SCALE GENOMIC DNA]</scope>
    <source>
        <strain evidence="16 17">DSM 29761</strain>
    </source>
</reference>
<comment type="subcellular location">
    <subcellularLocation>
        <location evidence="2">Cell membrane</location>
        <topology evidence="2">Multi-pass membrane protein</topology>
    </subcellularLocation>
</comment>
<dbReference type="InterPro" id="IPR036890">
    <property type="entry name" value="HATPase_C_sf"/>
</dbReference>
<evidence type="ECO:0000256" key="4">
    <source>
        <dbReference type="ARBA" id="ARBA00022475"/>
    </source>
</evidence>
<dbReference type="InterPro" id="IPR029151">
    <property type="entry name" value="Sensor-like_sf"/>
</dbReference>
<dbReference type="InterPro" id="IPR033463">
    <property type="entry name" value="sCache_3"/>
</dbReference>
<keyword evidence="12" id="KW-0902">Two-component regulatory system</keyword>
<dbReference type="InterPro" id="IPR005467">
    <property type="entry name" value="His_kinase_dom"/>
</dbReference>
<dbReference type="PANTHER" id="PTHR43547">
    <property type="entry name" value="TWO-COMPONENT HISTIDINE KINASE"/>
    <property type="match status" value="1"/>
</dbReference>
<evidence type="ECO:0000256" key="1">
    <source>
        <dbReference type="ARBA" id="ARBA00000085"/>
    </source>
</evidence>
<evidence type="ECO:0000256" key="6">
    <source>
        <dbReference type="ARBA" id="ARBA00022679"/>
    </source>
</evidence>
<sequence length="527" mass="57932">MHRGNVSLQNTIIFFVFTVVFISLLITEILISQLIADTVENSQSEKAGNVARMVALSPLVIEGLNGQRDESDIQTFANKIKSATNVEFVVVMDMDGIRKSHPDSSKVGKHFRGGDEGPVLQGKEHVSISKGTLGDSLRSFTPVMDDGKQIGAVAVGITLEDVEKAVDKSRKGILLGIGLGLFIGIIGAIVLARYIKKILLGLEPIQIARLVEERSAMLNSVREGIIATDQDSRITLVNKSASSIFKKAGLDDQPIGKDVNTYMSTSRMTNVIRTGEAELDEEQEINGVNLLVNRVPIVLNNKTVGAISTFRDKTEMRLLAEQLTGVQLYADALRAQAHEFMNKLHVILGMVHMKNYDQLSEYISETVDHRSNEINFVSRMMRDPVFAGFLIGKLSYAREAGVELHISSESPVPKPQDNEMVHDLITIVGNLIDNAIDAVIDCPIKRVEVVLEYADDILTIEVSDTGTGMTEDEQNKVLQKGYSTKGQNRGFGLHLVTQSINKLEGEFIISSKPGQGTEFIVYIPYYS</sequence>
<keyword evidence="7 14" id="KW-0812">Transmembrane</keyword>
<dbReference type="EC" id="2.7.13.3" evidence="3"/>
<feature type="transmembrane region" description="Helical" evidence="14">
    <location>
        <begin position="173"/>
        <end position="195"/>
    </location>
</feature>
<dbReference type="InterPro" id="IPR035965">
    <property type="entry name" value="PAS-like_dom_sf"/>
</dbReference>
<keyword evidence="5" id="KW-0597">Phosphoprotein</keyword>
<dbReference type="Proteomes" id="UP001357223">
    <property type="component" value="Chromosome"/>
</dbReference>
<keyword evidence="13 14" id="KW-0472">Membrane</keyword>